<feature type="repeat" description="ANK" evidence="3">
    <location>
        <begin position="185"/>
        <end position="217"/>
    </location>
</feature>
<keyword evidence="1" id="KW-0677">Repeat</keyword>
<dbReference type="CDD" id="cd03587">
    <property type="entry name" value="SOCS"/>
    <property type="match status" value="1"/>
</dbReference>
<dbReference type="Pfam" id="PF12796">
    <property type="entry name" value="Ank_2"/>
    <property type="match status" value="1"/>
</dbReference>
<dbReference type="InterPro" id="IPR001496">
    <property type="entry name" value="SOCS_box"/>
</dbReference>
<dbReference type="Pfam" id="PF00023">
    <property type="entry name" value="Ank"/>
    <property type="match status" value="1"/>
</dbReference>
<evidence type="ECO:0000313" key="5">
    <source>
        <dbReference type="EMBL" id="KAK2149126.1"/>
    </source>
</evidence>
<dbReference type="SUPFAM" id="SSF158235">
    <property type="entry name" value="SOCS box-like"/>
    <property type="match status" value="1"/>
</dbReference>
<evidence type="ECO:0000256" key="1">
    <source>
        <dbReference type="ARBA" id="ARBA00022737"/>
    </source>
</evidence>
<dbReference type="InterPro" id="IPR036770">
    <property type="entry name" value="Ankyrin_rpt-contain_sf"/>
</dbReference>
<dbReference type="Pfam" id="PF07525">
    <property type="entry name" value="SOCS_box"/>
    <property type="match status" value="1"/>
</dbReference>
<sequence length="308" mass="35038">MMTRVCCVIRPNIHDLHHSIHVGQEDDILEILEHSSIDINATVCGTTALSLTLYKERYPIFRLLLDHPNISRQLNLNKLSKDDKQRFEPPLVTACRLGNREAVRLLIENGVDLEGEDNFQHTSLWMATSQRYMDIVEYLIASGANVNPSLLWTHSPLFFAVRCSSKRTEIAKMLIYHGAEVNIMKGLSLLYCAIIQGNLPIAKLIVDAGYNVSMDKKLRKELVLGLLSRNSVLLAWLEEELNVPASLQQQCRTIVRRNISSSHSGRFFLQKLQQLPLPQSIIHYLALTNDMEHIQCKQKLTQTTTVSK</sequence>
<evidence type="ECO:0000313" key="6">
    <source>
        <dbReference type="Proteomes" id="UP001208570"/>
    </source>
</evidence>
<evidence type="ECO:0000256" key="3">
    <source>
        <dbReference type="PROSITE-ProRule" id="PRU00023"/>
    </source>
</evidence>
<dbReference type="AlphaFoldDB" id="A0AAD9MZ69"/>
<feature type="repeat" description="ANK" evidence="3">
    <location>
        <begin position="86"/>
        <end position="118"/>
    </location>
</feature>
<dbReference type="PROSITE" id="PS50088">
    <property type="entry name" value="ANK_REPEAT"/>
    <property type="match status" value="2"/>
</dbReference>
<dbReference type="GO" id="GO:0035556">
    <property type="term" value="P:intracellular signal transduction"/>
    <property type="evidence" value="ECO:0007669"/>
    <property type="project" value="InterPro"/>
</dbReference>
<dbReference type="PROSITE" id="PS50225">
    <property type="entry name" value="SOCS"/>
    <property type="match status" value="1"/>
</dbReference>
<proteinExistence type="predicted"/>
<feature type="domain" description="SOCS box" evidence="4">
    <location>
        <begin position="244"/>
        <end position="285"/>
    </location>
</feature>
<reference evidence="5" key="1">
    <citation type="journal article" date="2023" name="Mol. Biol. Evol.">
        <title>Third-Generation Sequencing Reveals the Adaptive Role of the Epigenome in Three Deep-Sea Polychaetes.</title>
        <authorList>
            <person name="Perez M."/>
            <person name="Aroh O."/>
            <person name="Sun Y."/>
            <person name="Lan Y."/>
            <person name="Juniper S.K."/>
            <person name="Young C.R."/>
            <person name="Angers B."/>
            <person name="Qian P.Y."/>
        </authorList>
    </citation>
    <scope>NUCLEOTIDE SEQUENCE</scope>
    <source>
        <strain evidence="5">P08H-3</strain>
    </source>
</reference>
<comment type="caution">
    <text evidence="5">The sequence shown here is derived from an EMBL/GenBank/DDBJ whole genome shotgun (WGS) entry which is preliminary data.</text>
</comment>
<keyword evidence="6" id="KW-1185">Reference proteome</keyword>
<dbReference type="InterPro" id="IPR036036">
    <property type="entry name" value="SOCS_box-like_dom_sf"/>
</dbReference>
<dbReference type="SMART" id="SM00248">
    <property type="entry name" value="ANK"/>
    <property type="match status" value="5"/>
</dbReference>
<dbReference type="InterPro" id="IPR002110">
    <property type="entry name" value="Ankyrin_rpt"/>
</dbReference>
<accession>A0AAD9MZ69</accession>
<dbReference type="SUPFAM" id="SSF48403">
    <property type="entry name" value="Ankyrin repeat"/>
    <property type="match status" value="1"/>
</dbReference>
<dbReference type="SMART" id="SM00969">
    <property type="entry name" value="SOCS_box"/>
    <property type="match status" value="1"/>
</dbReference>
<organism evidence="5 6">
    <name type="scientific">Paralvinella palmiformis</name>
    <dbReference type="NCBI Taxonomy" id="53620"/>
    <lineage>
        <taxon>Eukaryota</taxon>
        <taxon>Metazoa</taxon>
        <taxon>Spiralia</taxon>
        <taxon>Lophotrochozoa</taxon>
        <taxon>Annelida</taxon>
        <taxon>Polychaeta</taxon>
        <taxon>Sedentaria</taxon>
        <taxon>Canalipalpata</taxon>
        <taxon>Terebellida</taxon>
        <taxon>Terebelliformia</taxon>
        <taxon>Alvinellidae</taxon>
        <taxon>Paralvinella</taxon>
    </lineage>
</organism>
<protein>
    <recommendedName>
        <fullName evidence="4">SOCS box domain-containing protein</fullName>
    </recommendedName>
</protein>
<evidence type="ECO:0000256" key="2">
    <source>
        <dbReference type="ARBA" id="ARBA00023043"/>
    </source>
</evidence>
<evidence type="ECO:0000259" key="4">
    <source>
        <dbReference type="PROSITE" id="PS50225"/>
    </source>
</evidence>
<gene>
    <name evidence="5" type="ORF">LSH36_466g02091</name>
</gene>
<dbReference type="PANTHER" id="PTHR24126">
    <property type="entry name" value="ANKYRIN REPEAT, PH AND SEC7 DOMAIN CONTAINING PROTEIN SECG-RELATED"/>
    <property type="match status" value="1"/>
</dbReference>
<dbReference type="Gene3D" id="1.25.40.20">
    <property type="entry name" value="Ankyrin repeat-containing domain"/>
    <property type="match status" value="1"/>
</dbReference>
<name>A0AAD9MZ69_9ANNE</name>
<dbReference type="EMBL" id="JAODUP010000466">
    <property type="protein sequence ID" value="KAK2149126.1"/>
    <property type="molecule type" value="Genomic_DNA"/>
</dbReference>
<dbReference type="Proteomes" id="UP001208570">
    <property type="component" value="Unassembled WGS sequence"/>
</dbReference>
<keyword evidence="2 3" id="KW-0040">ANK repeat</keyword>
<dbReference type="PANTHER" id="PTHR24126:SF14">
    <property type="entry name" value="ANK_REP_REGION DOMAIN-CONTAINING PROTEIN"/>
    <property type="match status" value="1"/>
</dbReference>